<dbReference type="Proteomes" id="UP000013085">
    <property type="component" value="Unassembled WGS sequence"/>
</dbReference>
<feature type="transmembrane region" description="Helical" evidence="12">
    <location>
        <begin position="812"/>
        <end position="831"/>
    </location>
</feature>
<evidence type="ECO:0000256" key="12">
    <source>
        <dbReference type="SAM" id="Phobius"/>
    </source>
</evidence>
<feature type="transmembrane region" description="Helical" evidence="12">
    <location>
        <begin position="625"/>
        <end position="649"/>
    </location>
</feature>
<dbReference type="InterPro" id="IPR023753">
    <property type="entry name" value="FAD/NAD-binding_dom"/>
</dbReference>
<dbReference type="HOGENOM" id="CLU_297505_0_0_9"/>
<keyword evidence="10 12" id="KW-0472">Membrane</keyword>
<dbReference type="PROSITE" id="PS50206">
    <property type="entry name" value="RHODANESE_3"/>
    <property type="match status" value="1"/>
</dbReference>
<dbReference type="InterPro" id="IPR004099">
    <property type="entry name" value="Pyr_nucl-diS_OxRdtase_dimer"/>
</dbReference>
<comment type="caution">
    <text evidence="14">The sequence shown here is derived from an EMBL/GenBank/DDBJ whole genome shotgun (WGS) entry which is preliminary data.</text>
</comment>
<evidence type="ECO:0000256" key="7">
    <source>
        <dbReference type="ARBA" id="ARBA00022827"/>
    </source>
</evidence>
<evidence type="ECO:0000256" key="2">
    <source>
        <dbReference type="ARBA" id="ARBA00004141"/>
    </source>
</evidence>
<evidence type="ECO:0000256" key="5">
    <source>
        <dbReference type="ARBA" id="ARBA00022630"/>
    </source>
</evidence>
<feature type="domain" description="Rhodanese" evidence="13">
    <location>
        <begin position="410"/>
        <end position="494"/>
    </location>
</feature>
<dbReference type="Gene3D" id="3.40.250.10">
    <property type="entry name" value="Rhodanese-like domain"/>
    <property type="match status" value="1"/>
</dbReference>
<evidence type="ECO:0000256" key="11">
    <source>
        <dbReference type="ARBA" id="ARBA00023284"/>
    </source>
</evidence>
<keyword evidence="8 12" id="KW-1133">Transmembrane helix</keyword>
<feature type="transmembrane region" description="Helical" evidence="12">
    <location>
        <begin position="917"/>
        <end position="935"/>
    </location>
</feature>
<reference evidence="14 15" key="1">
    <citation type="submission" date="2013-01" db="EMBL/GenBank/DDBJ databases">
        <title>The Genome Sequence of Clostridium clostridioforme 90A8.</title>
        <authorList>
            <consortium name="The Broad Institute Genome Sequencing Platform"/>
            <person name="Earl A."/>
            <person name="Ward D."/>
            <person name="Feldgarden M."/>
            <person name="Gevers D."/>
            <person name="Courvalin P."/>
            <person name="Lambert T."/>
            <person name="Walker B."/>
            <person name="Young S.K."/>
            <person name="Zeng Q."/>
            <person name="Gargeya S."/>
            <person name="Fitzgerald M."/>
            <person name="Haas B."/>
            <person name="Abouelleil A."/>
            <person name="Alvarado L."/>
            <person name="Arachchi H.M."/>
            <person name="Berlin A.M."/>
            <person name="Chapman S.B."/>
            <person name="Dewar J."/>
            <person name="Goldberg J."/>
            <person name="Griggs A."/>
            <person name="Gujja S."/>
            <person name="Hansen M."/>
            <person name="Howarth C."/>
            <person name="Imamovic A."/>
            <person name="Larimer J."/>
            <person name="McCowan C."/>
            <person name="Murphy C."/>
            <person name="Neiman D."/>
            <person name="Pearson M."/>
            <person name="Priest M."/>
            <person name="Roberts A."/>
            <person name="Saif S."/>
            <person name="Shea T."/>
            <person name="Sisk P."/>
            <person name="Sykes S."/>
            <person name="Wortman J."/>
            <person name="Nusbaum C."/>
            <person name="Birren B."/>
        </authorList>
    </citation>
    <scope>NUCLEOTIDE SEQUENCE [LARGE SCALE GENOMIC DNA]</scope>
    <source>
        <strain evidence="14 15">90A8</strain>
    </source>
</reference>
<dbReference type="InterPro" id="IPR001763">
    <property type="entry name" value="Rhodanese-like_dom"/>
</dbReference>
<feature type="transmembrane region" description="Helical" evidence="12">
    <location>
        <begin position="734"/>
        <end position="751"/>
    </location>
</feature>
<dbReference type="PATRIC" id="fig|999408.3.peg.5026"/>
<dbReference type="Pfam" id="PF00375">
    <property type="entry name" value="SDF"/>
    <property type="match status" value="1"/>
</dbReference>
<dbReference type="PANTHER" id="PTHR43429:SF1">
    <property type="entry name" value="NAD(P)H SULFUR OXIDOREDUCTASE (COA-DEPENDENT)"/>
    <property type="match status" value="1"/>
</dbReference>
<dbReference type="InterPro" id="IPR016156">
    <property type="entry name" value="FAD/NAD-linked_Rdtase_dimer_sf"/>
</dbReference>
<evidence type="ECO:0000313" key="14">
    <source>
        <dbReference type="EMBL" id="ENZ08914.1"/>
    </source>
</evidence>
<dbReference type="PRINTS" id="PR00368">
    <property type="entry name" value="FADPNR"/>
</dbReference>
<dbReference type="SUPFAM" id="SSF55424">
    <property type="entry name" value="FAD/NAD-linked reductases, dimerisation (C-terminal) domain"/>
    <property type="match status" value="1"/>
</dbReference>
<dbReference type="CDD" id="cd00158">
    <property type="entry name" value="RHOD"/>
    <property type="match status" value="1"/>
</dbReference>
<dbReference type="PANTHER" id="PTHR43429">
    <property type="entry name" value="PYRIDINE NUCLEOTIDE-DISULFIDE OXIDOREDUCTASE DOMAIN-CONTAINING"/>
    <property type="match status" value="1"/>
</dbReference>
<dbReference type="AlphaFoldDB" id="A0A0E2H4H5"/>
<dbReference type="Pfam" id="PF02852">
    <property type="entry name" value="Pyr_redox_dim"/>
    <property type="match status" value="1"/>
</dbReference>
<evidence type="ECO:0000256" key="10">
    <source>
        <dbReference type="ARBA" id="ARBA00023136"/>
    </source>
</evidence>
<dbReference type="InterPro" id="IPR036458">
    <property type="entry name" value="Na:dicarbo_symporter_sf"/>
</dbReference>
<keyword evidence="9" id="KW-0560">Oxidoreductase</keyword>
<feature type="transmembrane region" description="Helical" evidence="12">
    <location>
        <begin position="772"/>
        <end position="792"/>
    </location>
</feature>
<dbReference type="InterPro" id="IPR036873">
    <property type="entry name" value="Rhodanese-like_dom_sf"/>
</dbReference>
<dbReference type="InterPro" id="IPR036188">
    <property type="entry name" value="FAD/NAD-bd_sf"/>
</dbReference>
<dbReference type="Gene3D" id="3.50.50.60">
    <property type="entry name" value="FAD/NAD(P)-binding domain"/>
    <property type="match status" value="2"/>
</dbReference>
<evidence type="ECO:0000259" key="13">
    <source>
        <dbReference type="PROSITE" id="PS50206"/>
    </source>
</evidence>
<dbReference type="InterPro" id="IPR050260">
    <property type="entry name" value="FAD-bd_OxRdtase"/>
</dbReference>
<proteinExistence type="inferred from homology"/>
<feature type="transmembrane region" description="Helical" evidence="12">
    <location>
        <begin position="884"/>
        <end position="905"/>
    </location>
</feature>
<keyword evidence="6 12" id="KW-0812">Transmembrane</keyword>
<organism evidence="14 15">
    <name type="scientific">[Clostridium] clostridioforme 90A8</name>
    <dbReference type="NCBI Taxonomy" id="999408"/>
    <lineage>
        <taxon>Bacteria</taxon>
        <taxon>Bacillati</taxon>
        <taxon>Bacillota</taxon>
        <taxon>Clostridia</taxon>
        <taxon>Lachnospirales</taxon>
        <taxon>Lachnospiraceae</taxon>
        <taxon>Enterocloster</taxon>
    </lineage>
</organism>
<accession>A0A0E2H4H5</accession>
<dbReference type="Pfam" id="PF07992">
    <property type="entry name" value="Pyr_redox_2"/>
    <property type="match status" value="1"/>
</dbReference>
<feature type="transmembrane region" description="Helical" evidence="12">
    <location>
        <begin position="670"/>
        <end position="691"/>
    </location>
</feature>
<dbReference type="SMART" id="SM00450">
    <property type="entry name" value="RHOD"/>
    <property type="match status" value="1"/>
</dbReference>
<evidence type="ECO:0000256" key="1">
    <source>
        <dbReference type="ARBA" id="ARBA00001974"/>
    </source>
</evidence>
<feature type="transmembrane region" description="Helical" evidence="12">
    <location>
        <begin position="560"/>
        <end position="578"/>
    </location>
</feature>
<dbReference type="GO" id="GO:0016020">
    <property type="term" value="C:membrane"/>
    <property type="evidence" value="ECO:0007669"/>
    <property type="project" value="UniProtKB-SubCell"/>
</dbReference>
<name>A0A0E2H4H5_9FIRM</name>
<evidence type="ECO:0000256" key="9">
    <source>
        <dbReference type="ARBA" id="ARBA00023002"/>
    </source>
</evidence>
<feature type="transmembrane region" description="Helical" evidence="12">
    <location>
        <begin position="585"/>
        <end position="605"/>
    </location>
</feature>
<evidence type="ECO:0000256" key="6">
    <source>
        <dbReference type="ARBA" id="ARBA00022692"/>
    </source>
</evidence>
<dbReference type="SUPFAM" id="SSF118215">
    <property type="entry name" value="Proton glutamate symport protein"/>
    <property type="match status" value="1"/>
</dbReference>
<evidence type="ECO:0000256" key="3">
    <source>
        <dbReference type="ARBA" id="ARBA00009130"/>
    </source>
</evidence>
<dbReference type="SUPFAM" id="SSF51905">
    <property type="entry name" value="FAD/NAD(P)-binding domain"/>
    <property type="match status" value="1"/>
</dbReference>
<dbReference type="Gene3D" id="1.10.3860.10">
    <property type="entry name" value="Sodium:dicarboxylate symporter"/>
    <property type="match status" value="1"/>
</dbReference>
<comment type="similarity">
    <text evidence="3">Belongs to the class-III pyridine nucleotide-disulfide oxidoreductase family.</text>
</comment>
<gene>
    <name evidence="14" type="ORF">HMPREF1090_04677</name>
</gene>
<dbReference type="GO" id="GO:0015293">
    <property type="term" value="F:symporter activity"/>
    <property type="evidence" value="ECO:0007669"/>
    <property type="project" value="InterPro"/>
</dbReference>
<dbReference type="EMBL" id="AGYR01000056">
    <property type="protein sequence ID" value="ENZ08914.1"/>
    <property type="molecule type" value="Genomic_DNA"/>
</dbReference>
<comment type="subcellular location">
    <subcellularLocation>
        <location evidence="2">Membrane</location>
        <topology evidence="2">Multi-pass membrane protein</topology>
    </subcellularLocation>
</comment>
<keyword evidence="5" id="KW-0285">Flavoprotein</keyword>
<keyword evidence="11" id="KW-0676">Redox-active center</keyword>
<dbReference type="GO" id="GO:0016491">
    <property type="term" value="F:oxidoreductase activity"/>
    <property type="evidence" value="ECO:0007669"/>
    <property type="project" value="UniProtKB-KW"/>
</dbReference>
<dbReference type="Pfam" id="PF00581">
    <property type="entry name" value="Rhodanese"/>
    <property type="match status" value="1"/>
</dbReference>
<evidence type="ECO:0000256" key="4">
    <source>
        <dbReference type="ARBA" id="ARBA00022448"/>
    </source>
</evidence>
<dbReference type="SUPFAM" id="SSF52821">
    <property type="entry name" value="Rhodanese/Cell cycle control phosphatase"/>
    <property type="match status" value="1"/>
</dbReference>
<keyword evidence="7" id="KW-0274">FAD</keyword>
<evidence type="ECO:0000256" key="8">
    <source>
        <dbReference type="ARBA" id="ARBA00022989"/>
    </source>
</evidence>
<sequence length="1012" mass="109350">MEDKDNLTLMTPEDFKTSYNIDVRINNEVCGIDRVRRKIQVNNRITGQKYEEAYDELVLSPGSAPICPKLIKGVSLPHVSTVRNVSDIVKLDRYLNRENSCDVVVVGGGFIGLEVAENLKKAGKNVSVVEAAGQVMNPFDYDMSQILHKELCDNDVELILRDGIKAITEDKVILNSERELPADVVVLAVGVLPETTLAKEAGLEIGETGAIKVTADFRTSDPHIYAVGDAIEVYQSLTHKPVRLPLAGPALRQARAAADAMYGMHGINKGVIGSCAVRIFELNAAATGLNEKNAKANNIPCDSVYTIAMDKVGLMPNSSPIHFKLVFEVPTGRILGAQAIGKGNVDKRIDVIATLITMNGTLEDLKELELCYSPLFGTARDVVNLAALVGLNILHGVFKQIHVSEVRNLVESGACIIDVRTHEEFETGHLIGAVNIPLGEIRQRTSEIPHNRPVYLHCRTSQRSYNAIMALKSCGFINIFNISGSFLGISYYEYFTDITTGRKKYLQNIILCNGCIYIDEAVTANNCVGTEHYIKNEGKGVRGMENVFFKQFLMISDIKTIVFLAVLVGLFYLIHVLYHKKHMDFAVVVMVGTGLGLVLGLAIQFVANFPDAPMDVAFVAETTTWFAMVGNGYINLIKMIVVPLVMISIMQVIINMQQGKAMSQLVKNTIIITMGMVLVASVTGIVIGMLFGVGKGATLVEGGAATAKEITPVATTIKNLIPGNIVGAMVDSNIIGLVIFSAFLGLAIWWINYESKEAAKPLYHLINAAHKAMINMALLILDYMPWAVIALLANTIAQRGLSSILEVGKFIIALYVAAAVQFTIQLILLAVNGLNPMTYVKKSYATMLMAFTSRSSVGCLPMTIETLTKKLGVNQGTASFVAGFGTTAGMQGCAGIFPSLLIIYVCNVTGTPVDITMIVMTIFVVTIGSLGIAGIPGTATMAASVGLSGVGMGAQFAMVSPILAIDPIIDMPRTMLNVTGSLTNALVVDKHMESLNMTAYNDMSLNQQEKRS</sequence>
<comment type="cofactor">
    <cofactor evidence="1">
        <name>FAD</name>
        <dbReference type="ChEBI" id="CHEBI:57692"/>
    </cofactor>
</comment>
<keyword evidence="4" id="KW-0813">Transport</keyword>
<protein>
    <submittedName>
        <fullName evidence="14">FAD-dependent pyridine nucleotide-disulfide oxidoreductase</fullName>
    </submittedName>
</protein>
<evidence type="ECO:0000313" key="15">
    <source>
        <dbReference type="Proteomes" id="UP000013085"/>
    </source>
</evidence>
<dbReference type="InterPro" id="IPR001991">
    <property type="entry name" value="Na-dicarboxylate_symporter"/>
</dbReference>
<feature type="transmembrane region" description="Helical" evidence="12">
    <location>
        <begin position="941"/>
        <end position="965"/>
    </location>
</feature>